<proteinExistence type="predicted"/>
<sequence length="156" mass="17034">MLCCSPYLGPTSRVEDDIRLSRQLWKAWSSGLLNLDADPRLGLCFAYMADATERCVWDSPLQGQPSVILFWTFIPSRAAAYGPNGVVRLDPHWFPLTSKCHQVSWSASNAPAFSSNSSGVISVDDSATAAPLAPDDIATCCFIVRLPIETVLKVDE</sequence>
<accession>A0A0B7JRB6</accession>
<dbReference type="EMBL" id="CDPU01000008">
    <property type="protein sequence ID" value="CEO47553.1"/>
    <property type="molecule type" value="Genomic_DNA"/>
</dbReference>
<organism evidence="1">
    <name type="scientific">Bionectria ochroleuca</name>
    <name type="common">Gliocladium roseum</name>
    <dbReference type="NCBI Taxonomy" id="29856"/>
    <lineage>
        <taxon>Eukaryota</taxon>
        <taxon>Fungi</taxon>
        <taxon>Dikarya</taxon>
        <taxon>Ascomycota</taxon>
        <taxon>Pezizomycotina</taxon>
        <taxon>Sordariomycetes</taxon>
        <taxon>Hypocreomycetidae</taxon>
        <taxon>Hypocreales</taxon>
        <taxon>Bionectriaceae</taxon>
        <taxon>Clonostachys</taxon>
    </lineage>
</organism>
<dbReference type="AlphaFoldDB" id="A0A0B7JRB6"/>
<name>A0A0B7JRB6_BIOOC</name>
<protein>
    <submittedName>
        <fullName evidence="1">Uncharacterized protein</fullName>
    </submittedName>
</protein>
<reference evidence="1" key="1">
    <citation type="submission" date="2015-01" db="EMBL/GenBank/DDBJ databases">
        <authorList>
            <person name="Durling Mikael"/>
        </authorList>
    </citation>
    <scope>NUCLEOTIDE SEQUENCE</scope>
</reference>
<evidence type="ECO:0000313" key="1">
    <source>
        <dbReference type="EMBL" id="CEO47553.1"/>
    </source>
</evidence>
<gene>
    <name evidence="1" type="ORF">BN869_000003608_1</name>
</gene>